<dbReference type="Pfam" id="PF00501">
    <property type="entry name" value="AMP-binding"/>
    <property type="match status" value="1"/>
</dbReference>
<evidence type="ECO:0000259" key="3">
    <source>
        <dbReference type="Pfam" id="PF13193"/>
    </source>
</evidence>
<feature type="region of interest" description="Disordered" evidence="1">
    <location>
        <begin position="23"/>
        <end position="42"/>
    </location>
</feature>
<dbReference type="Gene3D" id="3.30.300.30">
    <property type="match status" value="1"/>
</dbReference>
<evidence type="ECO:0000313" key="4">
    <source>
        <dbReference type="EMBL" id="MEN2745350.1"/>
    </source>
</evidence>
<dbReference type="PANTHER" id="PTHR43767">
    <property type="entry name" value="LONG-CHAIN-FATTY-ACID--COA LIGASE"/>
    <property type="match status" value="1"/>
</dbReference>
<dbReference type="PROSITE" id="PS00455">
    <property type="entry name" value="AMP_BINDING"/>
    <property type="match status" value="1"/>
</dbReference>
<keyword evidence="5" id="KW-1185">Reference proteome</keyword>
<dbReference type="InterPro" id="IPR050237">
    <property type="entry name" value="ATP-dep_AMP-bd_enzyme"/>
</dbReference>
<organism evidence="4 5">
    <name type="scientific">Sinomonas halotolerans</name>
    <dbReference type="NCBI Taxonomy" id="1644133"/>
    <lineage>
        <taxon>Bacteria</taxon>
        <taxon>Bacillati</taxon>
        <taxon>Actinomycetota</taxon>
        <taxon>Actinomycetes</taxon>
        <taxon>Micrococcales</taxon>
        <taxon>Micrococcaceae</taxon>
        <taxon>Sinomonas</taxon>
    </lineage>
</organism>
<dbReference type="RefSeq" id="WP_345885699.1">
    <property type="nucleotide sequence ID" value="NZ_JBDFRB010000011.1"/>
</dbReference>
<dbReference type="Proteomes" id="UP001422074">
    <property type="component" value="Unassembled WGS sequence"/>
</dbReference>
<protein>
    <submittedName>
        <fullName evidence="4">AMP-binding protein</fullName>
    </submittedName>
</protein>
<accession>A0ABU9X1P9</accession>
<evidence type="ECO:0000259" key="2">
    <source>
        <dbReference type="Pfam" id="PF00501"/>
    </source>
</evidence>
<sequence>MNLSPVLSALAAALAEEGPAVEFGPAVQPAPPTGTAPAPSDDAAWRLWRPSEAAASLPEGTAVVVRTSGSTGAPKATALTVDALAASSAATATALRGEGQWLLALPLEYVAGVQVLVRSLFAGTRPWAMDLSDGFTPGAFADAAEQLTDPVRFTSLVPTQLRRLLDDGSARVMAALARFDAVLVGGAPMPPGLLERARAAGVTAVATYGSAETCGGCVYDGEPLPGVEVRLVEGRVWLGGDVVAAGYVGDPERTVEHFCADEDGRRWYVSSDVGEWGEDGRLHILGRVDDVVITGGVKASAARVAAEIGSLPGVREAFVAGVDDAEWGQALAVAVALAPGATAQAVEADAVVRLGRLTPKVWAVLESLPHLPNGKPDRLALMALLESLSADTASGSGRGAGGKSHNGGPQAP</sequence>
<dbReference type="InterPro" id="IPR042099">
    <property type="entry name" value="ANL_N_sf"/>
</dbReference>
<dbReference type="SUPFAM" id="SSF56801">
    <property type="entry name" value="Acetyl-CoA synthetase-like"/>
    <property type="match status" value="1"/>
</dbReference>
<feature type="compositionally biased region" description="Gly residues" evidence="1">
    <location>
        <begin position="396"/>
        <end position="405"/>
    </location>
</feature>
<dbReference type="Gene3D" id="3.40.50.12780">
    <property type="entry name" value="N-terminal domain of ligase-like"/>
    <property type="match status" value="1"/>
</dbReference>
<feature type="region of interest" description="Disordered" evidence="1">
    <location>
        <begin position="392"/>
        <end position="412"/>
    </location>
</feature>
<dbReference type="PANTHER" id="PTHR43767:SF1">
    <property type="entry name" value="NONRIBOSOMAL PEPTIDE SYNTHASE PES1 (EUROFUNG)-RELATED"/>
    <property type="match status" value="1"/>
</dbReference>
<evidence type="ECO:0000313" key="5">
    <source>
        <dbReference type="Proteomes" id="UP001422074"/>
    </source>
</evidence>
<dbReference type="Pfam" id="PF13193">
    <property type="entry name" value="AMP-binding_C"/>
    <property type="match status" value="1"/>
</dbReference>
<dbReference type="InterPro" id="IPR020845">
    <property type="entry name" value="AMP-binding_CS"/>
</dbReference>
<name>A0ABU9X1P9_9MICC</name>
<dbReference type="InterPro" id="IPR000873">
    <property type="entry name" value="AMP-dep_synth/lig_dom"/>
</dbReference>
<comment type="caution">
    <text evidence="4">The sequence shown here is derived from an EMBL/GenBank/DDBJ whole genome shotgun (WGS) entry which is preliminary data.</text>
</comment>
<dbReference type="EMBL" id="JBDFRB010000011">
    <property type="protein sequence ID" value="MEN2745350.1"/>
    <property type="molecule type" value="Genomic_DNA"/>
</dbReference>
<proteinExistence type="predicted"/>
<evidence type="ECO:0000256" key="1">
    <source>
        <dbReference type="SAM" id="MobiDB-lite"/>
    </source>
</evidence>
<dbReference type="InterPro" id="IPR025110">
    <property type="entry name" value="AMP-bd_C"/>
</dbReference>
<reference evidence="4 5" key="1">
    <citation type="submission" date="2024-05" db="EMBL/GenBank/DDBJ databases">
        <title>Sinomonas sp. nov., isolated from a waste landfill.</title>
        <authorList>
            <person name="Zhao Y."/>
        </authorList>
    </citation>
    <scope>NUCLEOTIDE SEQUENCE [LARGE SCALE GENOMIC DNA]</scope>
    <source>
        <strain evidence="4 5">CCTCC AB2014300</strain>
    </source>
</reference>
<feature type="domain" description="AMP-dependent synthetase/ligase" evidence="2">
    <location>
        <begin position="37"/>
        <end position="232"/>
    </location>
</feature>
<dbReference type="InterPro" id="IPR045851">
    <property type="entry name" value="AMP-bd_C_sf"/>
</dbReference>
<feature type="domain" description="AMP-binding enzyme C-terminal" evidence="3">
    <location>
        <begin position="308"/>
        <end position="375"/>
    </location>
</feature>
<gene>
    <name evidence="4" type="ORF">ABCQ75_12510</name>
</gene>